<gene>
    <name evidence="8" type="primary">rnlA</name>
    <name evidence="8" type="ORF">Acj61p216</name>
</gene>
<keyword evidence="9" id="KW-1185">Reference proteome</keyword>
<proteinExistence type="inferred from homology"/>
<reference evidence="8 9" key="1">
    <citation type="journal article" date="2010" name="Virol. J.">
        <title>Genomes of the T4-related bacteriophages as windows on microbial genome evolution.</title>
        <authorList>
            <person name="Petrov V.M."/>
            <person name="Ratnayaka S."/>
            <person name="Nolan J.M."/>
            <person name="Miller E.S."/>
            <person name="Karam J.D."/>
        </authorList>
    </citation>
    <scope>NUCLEOTIDE SEQUENCE [LARGE SCALE GENOMIC DNA]</scope>
</reference>
<comment type="catalytic activity">
    <reaction evidence="1">
        <text>ATP + (ribonucleotide)n-3'-hydroxyl + 5'-phospho-(ribonucleotide)m = (ribonucleotide)n+m + AMP + diphosphate.</text>
        <dbReference type="EC" id="6.5.1.3"/>
    </reaction>
</comment>
<evidence type="ECO:0000256" key="3">
    <source>
        <dbReference type="PIRSR" id="PIRSR612648-2"/>
    </source>
</evidence>
<dbReference type="GO" id="GO:0042245">
    <property type="term" value="P:RNA repair"/>
    <property type="evidence" value="ECO:0007669"/>
    <property type="project" value="UniProtKB-UniRule"/>
</dbReference>
<evidence type="ECO:0000256" key="2">
    <source>
        <dbReference type="PIRSR" id="PIRSR612648-1"/>
    </source>
</evidence>
<dbReference type="InterPro" id="IPR049042">
    <property type="entry name" value="T4_Rnl1_C"/>
</dbReference>
<dbReference type="Proteomes" id="UP000008730">
    <property type="component" value="Segment"/>
</dbReference>
<comment type="function">
    <text evidence="1">Involved in countering a host defense mechanism which, following viral infection, activates the host anticodon nuclease and shuts off viral translation. Repairs 5'-PO4 and 3'-OH groups in the cleaved host tRNA.</text>
</comment>
<evidence type="ECO:0000259" key="7">
    <source>
        <dbReference type="Pfam" id="PF20819"/>
    </source>
</evidence>
<feature type="binding site" evidence="1 3">
    <location>
        <position position="55"/>
    </location>
    <ligand>
        <name>ATP</name>
        <dbReference type="ChEBI" id="CHEBI:30616"/>
    </ligand>
</feature>
<dbReference type="InterPro" id="IPR019039">
    <property type="entry name" value="T4-Rnl1-like_N"/>
</dbReference>
<sequence length="385" mass="44548">MKELFDNLMALQDPNDISKFFYKDVVTQPGTKCRIFSYNYAAYSDWLLPGALESRGIMFELDADNQPVRVMARPMEKFFNLEENPFTMDLDLSQLEYAMTKADGSLISTYVDQGYLYTKSKGSISSSQAIESKQLLLDINYKPLAERALELAKDGFTCNFEYVAPNNRIVLNYAKKDLILLNVRHNETGEYVPMAELQKDPVLRNYLIDVYPPREDIDTNEMIKEIREMVDIEGFVFQHASGLKFKLKTEWYSNLHRVKDTLNNSEALFMVVVAGGSDDMKSLFTDDLSRTKIESFETAFLDYLKKTSNFVFDLQRQLIGSDRKTYAIECQTILRNTDQLELFGVMMELYKGADQEQTIKNINVVFMKNYKKYVPAGFETLKNEY</sequence>
<dbReference type="Gene3D" id="1.10.3550.20">
    <property type="match status" value="1"/>
</dbReference>
<evidence type="ECO:0000256" key="1">
    <source>
        <dbReference type="HAMAP-Rule" id="MF_04149"/>
    </source>
</evidence>
<feature type="active site" description="N6-AMP-lysine intermediate" evidence="1 2">
    <location>
        <position position="101"/>
    </location>
</feature>
<protein>
    <recommendedName>
        <fullName evidence="1">RNA ligase 1</fullName>
        <ecNumber evidence="1">6.5.1.3</ecNumber>
    </recommendedName>
    <alternativeName>
        <fullName evidence="1">Rnl1</fullName>
    </alternativeName>
</protein>
<evidence type="ECO:0000259" key="6">
    <source>
        <dbReference type="Pfam" id="PF09511"/>
    </source>
</evidence>
<evidence type="ECO:0000256" key="5">
    <source>
        <dbReference type="PIRSR" id="PIRSR612648-4"/>
    </source>
</evidence>
<feature type="binding site" evidence="1 3">
    <location>
        <position position="77"/>
    </location>
    <ligand>
        <name>ATP</name>
        <dbReference type="ChEBI" id="CHEBI:30616"/>
    </ligand>
</feature>
<dbReference type="RefSeq" id="YP_004009833.1">
    <property type="nucleotide sequence ID" value="NC_014661.1"/>
</dbReference>
<dbReference type="Pfam" id="PF09511">
    <property type="entry name" value="RNA_lig_T4_1"/>
    <property type="match status" value="1"/>
</dbReference>
<keyword evidence="1" id="KW-1259">Evasion of bacteria-mediated translation shutoff by virus</keyword>
<feature type="binding site" evidence="1 3">
    <location>
        <position position="246"/>
    </location>
    <ligand>
        <name>ATP</name>
        <dbReference type="ChEBI" id="CHEBI:30616"/>
    </ligand>
</feature>
<dbReference type="EMBL" id="GU911519">
    <property type="protein sequence ID" value="ADG36181.1"/>
    <property type="molecule type" value="Genomic_DNA"/>
</dbReference>
<organism evidence="8 9">
    <name type="scientific">Acinetobacter phage Acj61</name>
    <dbReference type="NCBI Taxonomy" id="760732"/>
    <lineage>
        <taxon>Viruses</taxon>
        <taxon>Duplodnaviria</taxon>
        <taxon>Heunggongvirae</taxon>
        <taxon>Uroviricota</taxon>
        <taxon>Caudoviricetes</taxon>
        <taxon>Pantevenvirales</taxon>
        <taxon>Straboviridae</taxon>
        <taxon>Twarogvirinae</taxon>
        <taxon>Lasallevirus</taxon>
        <taxon>Lasallevirus Acj61</taxon>
        <taxon>Acinetobacter virus Acj61</taxon>
    </lineage>
</organism>
<keyword evidence="1" id="KW-0692">RNA repair</keyword>
<keyword evidence="1 8" id="KW-0436">Ligase</keyword>
<dbReference type="EC" id="6.5.1.3" evidence="1"/>
<comment type="cofactor">
    <cofactor evidence="1">
        <name>Mg(2+)</name>
        <dbReference type="ChEBI" id="CHEBI:18420"/>
    </cofactor>
    <text evidence="1">Binds 2 magnesium ions that perform the catalytic activity via a two-metal mechanism. One of the catalytic Mg(2+), which is coordinated by 5 water molecules, engages the lysine nucleophile and the ATP alpha phosphate while the Mg(2+) orients the PPi leaving group.</text>
</comment>
<keyword evidence="1 4" id="KW-0460">Magnesium</keyword>
<feature type="binding site" evidence="1 3">
    <location>
        <position position="161"/>
    </location>
    <ligand>
        <name>ATP</name>
        <dbReference type="ChEBI" id="CHEBI:30616"/>
    </ligand>
</feature>
<accession>E5E4J7</accession>
<feature type="domain" description="T4 RNA ligase 1-like N-terminal" evidence="6">
    <location>
        <begin position="53"/>
        <end position="252"/>
    </location>
</feature>
<dbReference type="GeneID" id="9926106"/>
<keyword evidence="1 3" id="KW-0547">Nucleotide-binding</keyword>
<evidence type="ECO:0000256" key="4">
    <source>
        <dbReference type="PIRSR" id="PIRSR612648-3"/>
    </source>
</evidence>
<dbReference type="OrthoDB" id="8076at10239"/>
<dbReference type="GO" id="GO:0003972">
    <property type="term" value="F:RNA ligase (ATP) activity"/>
    <property type="evidence" value="ECO:0007669"/>
    <property type="project" value="UniProtKB-UniRule"/>
</dbReference>
<keyword evidence="1 4" id="KW-0479">Metal-binding</keyword>
<name>E5E4J7_9CAUD</name>
<comment type="similarity">
    <text evidence="1">Belongs to the Tequatrovirus RNA ligase 1 family.</text>
</comment>
<dbReference type="GO" id="GO:0046872">
    <property type="term" value="F:metal ion binding"/>
    <property type="evidence" value="ECO:0007669"/>
    <property type="project" value="UniProtKB-UniRule"/>
</dbReference>
<dbReference type="GO" id="GO:0005524">
    <property type="term" value="F:ATP binding"/>
    <property type="evidence" value="ECO:0007669"/>
    <property type="project" value="UniProtKB-UniRule"/>
</dbReference>
<feature type="binding site" evidence="1 3">
    <location>
        <position position="248"/>
    </location>
    <ligand>
        <name>ATP</name>
        <dbReference type="ChEBI" id="CHEBI:30616"/>
    </ligand>
</feature>
<dbReference type="InterPro" id="IPR012648">
    <property type="entry name" value="Rnl1"/>
</dbReference>
<dbReference type="Pfam" id="PF20819">
    <property type="entry name" value="T4_Rnl1_C"/>
    <property type="match status" value="1"/>
</dbReference>
<feature type="site" description="Essential for RNA ligase activity" evidence="1 5">
    <location>
        <position position="161"/>
    </location>
</feature>
<evidence type="ECO:0000313" key="9">
    <source>
        <dbReference type="Proteomes" id="UP000008730"/>
    </source>
</evidence>
<keyword evidence="1 3" id="KW-0067">ATP-binding</keyword>
<feature type="domain" description="T4 RNA ligase 1 C-terminal" evidence="7">
    <location>
        <begin position="259"/>
        <end position="378"/>
    </location>
</feature>
<dbReference type="NCBIfam" id="TIGR02308">
    <property type="entry name" value="RNA_lig_T4_1"/>
    <property type="match status" value="1"/>
</dbReference>
<feature type="site" description="Essential for RNA ligase activity" evidence="1 5">
    <location>
        <position position="252"/>
    </location>
</feature>
<dbReference type="KEGG" id="vg:9926106"/>
<dbReference type="HAMAP" id="MF_04149">
    <property type="entry name" value="RNALIG_T4"/>
    <property type="match status" value="1"/>
</dbReference>
<feature type="binding site" evidence="1 4">
    <location>
        <position position="278"/>
    </location>
    <ligand>
        <name>Mg(2+)</name>
        <dbReference type="ChEBI" id="CHEBI:18420"/>
        <note>catalytic</note>
    </ligand>
</feature>
<evidence type="ECO:0000313" key="8">
    <source>
        <dbReference type="EMBL" id="ADG36181.1"/>
    </source>
</evidence>
<feature type="binding site" evidence="1 3">
    <location>
        <position position="38"/>
    </location>
    <ligand>
        <name>ATP</name>
        <dbReference type="ChEBI" id="CHEBI:30616"/>
    </ligand>
</feature>
<keyword evidence="1" id="KW-0945">Host-virus interaction</keyword>